<proteinExistence type="predicted"/>
<evidence type="ECO:0000313" key="1">
    <source>
        <dbReference type="EMBL" id="SIS67287.1"/>
    </source>
</evidence>
<dbReference type="OrthoDB" id="1427164at2"/>
<name>A0A1N7L0H1_9FLAO</name>
<keyword evidence="2" id="KW-1185">Reference proteome</keyword>
<sequence>MKTKIYALPLLLMGVLCYSQDKIVKKNGNSFEAKLIEIGGSSITYKELDNLDGPIHSLDKSEVYQITYSNGKTDILGKYKTEEEARNFIISKINEYGIDRDRNDLSLQTEFEGNDIKINSVNVKGRIVHDGDLWDISKIVNFHKISKRKDNIAFLNIVTYKTSKSNRELSKLVIKMTDYEEAVNLLEAFKDLNIMLKKS</sequence>
<dbReference type="AlphaFoldDB" id="A0A1N7L0H1"/>
<protein>
    <submittedName>
        <fullName evidence="1">Uncharacterized protein</fullName>
    </submittedName>
</protein>
<organism evidence="1 2">
    <name type="scientific">Chryseobacterium ureilyticum</name>
    <dbReference type="NCBI Taxonomy" id="373668"/>
    <lineage>
        <taxon>Bacteria</taxon>
        <taxon>Pseudomonadati</taxon>
        <taxon>Bacteroidota</taxon>
        <taxon>Flavobacteriia</taxon>
        <taxon>Flavobacteriales</taxon>
        <taxon>Weeksellaceae</taxon>
        <taxon>Chryseobacterium group</taxon>
        <taxon>Chryseobacterium</taxon>
    </lineage>
</organism>
<dbReference type="STRING" id="373668.SAMN05421786_101895"/>
<reference evidence="2" key="1">
    <citation type="submission" date="2017-01" db="EMBL/GenBank/DDBJ databases">
        <authorList>
            <person name="Varghese N."/>
            <person name="Submissions S."/>
        </authorList>
    </citation>
    <scope>NUCLEOTIDE SEQUENCE [LARGE SCALE GENOMIC DNA]</scope>
    <source>
        <strain evidence="2">DSM 18017</strain>
    </source>
</reference>
<gene>
    <name evidence="1" type="ORF">SAMN05421786_101895</name>
</gene>
<dbReference type="RefSeq" id="WP_076550194.1">
    <property type="nucleotide sequence ID" value="NZ_FTOL01000001.1"/>
</dbReference>
<evidence type="ECO:0000313" key="2">
    <source>
        <dbReference type="Proteomes" id="UP000186744"/>
    </source>
</evidence>
<dbReference type="Proteomes" id="UP000186744">
    <property type="component" value="Unassembled WGS sequence"/>
</dbReference>
<accession>A0A1N7L0H1</accession>
<dbReference type="EMBL" id="FTOL01000001">
    <property type="protein sequence ID" value="SIS67287.1"/>
    <property type="molecule type" value="Genomic_DNA"/>
</dbReference>